<accession>A0A1G4S9D4</accession>
<proteinExistence type="predicted"/>
<dbReference type="OrthoDB" id="2601291at2"/>
<dbReference type="STRING" id="624147.SAMN04487970_102423"/>
<keyword evidence="3" id="KW-1185">Reference proteome</keyword>
<gene>
    <name evidence="2" type="ORF">SAMN04487970_102423</name>
</gene>
<dbReference type="AlphaFoldDB" id="A0A1G4S9D4"/>
<protein>
    <submittedName>
        <fullName evidence="2">Uncharacterized protein</fullName>
    </submittedName>
</protein>
<keyword evidence="1" id="KW-0732">Signal</keyword>
<evidence type="ECO:0000313" key="2">
    <source>
        <dbReference type="EMBL" id="SCW64999.1"/>
    </source>
</evidence>
<organism evidence="2 3">
    <name type="scientific">Paenibacillus tianmuensis</name>
    <dbReference type="NCBI Taxonomy" id="624147"/>
    <lineage>
        <taxon>Bacteria</taxon>
        <taxon>Bacillati</taxon>
        <taxon>Bacillota</taxon>
        <taxon>Bacilli</taxon>
        <taxon>Bacillales</taxon>
        <taxon>Paenibacillaceae</taxon>
        <taxon>Paenibacillus</taxon>
    </lineage>
</organism>
<dbReference type="RefSeq" id="WP_090673542.1">
    <property type="nucleotide sequence ID" value="NZ_FMTT01000024.1"/>
</dbReference>
<reference evidence="3" key="1">
    <citation type="submission" date="2016-10" db="EMBL/GenBank/DDBJ databases">
        <authorList>
            <person name="Varghese N."/>
            <person name="Submissions S."/>
        </authorList>
    </citation>
    <scope>NUCLEOTIDE SEQUENCE [LARGE SCALE GENOMIC DNA]</scope>
    <source>
        <strain evidence="3">CGMCC 1.8946</strain>
    </source>
</reference>
<feature type="chain" id="PRO_5039690991" evidence="1">
    <location>
        <begin position="21"/>
        <end position="213"/>
    </location>
</feature>
<name>A0A1G4S9D4_9BACL</name>
<sequence length="213" mass="23515">MKIKVVLACLFALAFAAAIWNDAQKKQPAMPVNTSTDSNASPDDKANTISYVPITDDEYASIRSAAGTDSLFIYKFQTDDENINQIDCWMEHYVNGAFKETLASMGTSIRPNKHENKLYWSLTSVNDKEQMWIVSVRDEGGSSSSKGSIAKGAYLSSTWGSIIGSEKIIPEEPITLGAIVRKKEQGLTSFVPDPGKLINAFDEVYLLKCRFKP</sequence>
<feature type="signal peptide" evidence="1">
    <location>
        <begin position="1"/>
        <end position="20"/>
    </location>
</feature>
<evidence type="ECO:0000313" key="3">
    <source>
        <dbReference type="Proteomes" id="UP000198601"/>
    </source>
</evidence>
<evidence type="ECO:0000256" key="1">
    <source>
        <dbReference type="SAM" id="SignalP"/>
    </source>
</evidence>
<dbReference type="EMBL" id="FMTT01000024">
    <property type="protein sequence ID" value="SCW64999.1"/>
    <property type="molecule type" value="Genomic_DNA"/>
</dbReference>
<dbReference type="Proteomes" id="UP000198601">
    <property type="component" value="Unassembled WGS sequence"/>
</dbReference>